<dbReference type="InterPro" id="IPR002060">
    <property type="entry name" value="Squ/phyt_synthse"/>
</dbReference>
<dbReference type="HOGENOM" id="CLU_031981_2_1_1"/>
<evidence type="ECO:0000256" key="4">
    <source>
        <dbReference type="ARBA" id="ARBA00012373"/>
    </source>
</evidence>
<evidence type="ECO:0000256" key="3">
    <source>
        <dbReference type="ARBA" id="ARBA00006251"/>
    </source>
</evidence>
<dbReference type="InterPro" id="IPR044844">
    <property type="entry name" value="Trans_IPPS_euk-type"/>
</dbReference>
<protein>
    <recommendedName>
        <fullName evidence="4">squalene synthase</fullName>
        <ecNumber evidence="4">2.5.1.21</ecNumber>
    </recommendedName>
</protein>
<keyword evidence="13" id="KW-1207">Sterol metabolism</keyword>
<evidence type="ECO:0000256" key="2">
    <source>
        <dbReference type="ARBA" id="ARBA00004370"/>
    </source>
</evidence>
<dbReference type="PANTHER" id="PTHR11626">
    <property type="entry name" value="FARNESYL-DIPHOSPHATE FARNESYLTRANSFERASE"/>
    <property type="match status" value="1"/>
</dbReference>
<evidence type="ECO:0000256" key="11">
    <source>
        <dbReference type="ARBA" id="ARBA00023098"/>
    </source>
</evidence>
<dbReference type="Proteomes" id="UP000053599">
    <property type="component" value="Unassembled WGS sequence"/>
</dbReference>
<dbReference type="SFLD" id="SFLDS00005">
    <property type="entry name" value="Isoprenoid_Synthase_Type_I"/>
    <property type="match status" value="1"/>
</dbReference>
<comment type="subcellular location">
    <subcellularLocation>
        <location evidence="2">Membrane</location>
    </subcellularLocation>
</comment>
<keyword evidence="6 16" id="KW-0808">Transferase</keyword>
<dbReference type="PROSITE" id="PS01045">
    <property type="entry name" value="SQUALEN_PHYTOEN_SYN_2"/>
    <property type="match status" value="1"/>
</dbReference>
<dbReference type="GO" id="GO:0045338">
    <property type="term" value="P:farnesyl diphosphate metabolic process"/>
    <property type="evidence" value="ECO:0007669"/>
    <property type="project" value="InterPro"/>
</dbReference>
<dbReference type="FunFam" id="1.10.600.10:FF:000003">
    <property type="entry name" value="Farnesyl-diphosphate farnesyltransferase 1"/>
    <property type="match status" value="1"/>
</dbReference>
<dbReference type="EMBL" id="KN846954">
    <property type="protein sequence ID" value="KIV78215.1"/>
    <property type="molecule type" value="Genomic_DNA"/>
</dbReference>
<dbReference type="STRING" id="1016849.A0A0D1VQ48"/>
<evidence type="ECO:0000256" key="12">
    <source>
        <dbReference type="ARBA" id="ARBA00023136"/>
    </source>
</evidence>
<dbReference type="GO" id="GO:0005789">
    <property type="term" value="C:endoplasmic reticulum membrane"/>
    <property type="evidence" value="ECO:0007669"/>
    <property type="project" value="TreeGrafter"/>
</dbReference>
<comment type="similarity">
    <text evidence="3">Belongs to the phytoene/squalene synthase family.</text>
</comment>
<evidence type="ECO:0000256" key="15">
    <source>
        <dbReference type="SAM" id="Phobius"/>
    </source>
</evidence>
<gene>
    <name evidence="16" type="ORF">PV11_09953</name>
</gene>
<name>A0A0D1VQ48_9EURO</name>
<evidence type="ECO:0000256" key="13">
    <source>
        <dbReference type="ARBA" id="ARBA00023166"/>
    </source>
</evidence>
<evidence type="ECO:0000256" key="6">
    <source>
        <dbReference type="ARBA" id="ARBA00022679"/>
    </source>
</evidence>
<feature type="transmembrane region" description="Helical" evidence="15">
    <location>
        <begin position="423"/>
        <end position="447"/>
    </location>
</feature>
<dbReference type="InterPro" id="IPR019845">
    <property type="entry name" value="Squalene/phytoene_synthase_CS"/>
</dbReference>
<dbReference type="Pfam" id="PF00494">
    <property type="entry name" value="SQS_PSY"/>
    <property type="match status" value="1"/>
</dbReference>
<organism evidence="16 17">
    <name type="scientific">Exophiala sideris</name>
    <dbReference type="NCBI Taxonomy" id="1016849"/>
    <lineage>
        <taxon>Eukaryota</taxon>
        <taxon>Fungi</taxon>
        <taxon>Dikarya</taxon>
        <taxon>Ascomycota</taxon>
        <taxon>Pezizomycotina</taxon>
        <taxon>Eurotiomycetes</taxon>
        <taxon>Chaetothyriomycetidae</taxon>
        <taxon>Chaetothyriales</taxon>
        <taxon>Herpotrichiellaceae</taxon>
        <taxon>Exophiala</taxon>
    </lineage>
</organism>
<dbReference type="InterPro" id="IPR008949">
    <property type="entry name" value="Isoprenoid_synthase_dom_sf"/>
</dbReference>
<sequence length="521" mass="59377">MPKASEILYYLVHPSQLRSIIQWKVWHNAVHERDETKESESAKICFEYLNKTSRSFSAVIQELHPELLLPVCLFYLILRGLDTVEDDTSIPAKTKEPVLRDFHQNLEVDGWHFDGNRPEEKDRDLLVNFRYVIEEYKKLKPAYKDIIRDATEKMGNGMADYCLNAEFNANGVATIDDYDLYCYYVAGLVGEGLTRMFVESKFGHAALLERPQLHKSMGLFLQKTNIIRDIREDYDDNRKFYPKEIWSKHVDNFEDLFKPEYKEQALNCSSEMVLNALEHVDECLFYLAGLREQSVFNFCAIPQSMAIATLDLCFRNYSMFQRNIKITKGHACQLMLESTQNLEVVCDVFRKHIHSIRKKNRPQDPNFMKISIACGKVEQFIESIFPSQKVEDVLAKSKSNDTQAQLAAREKAAAASSDSADTLMLMGAVLTTLFVIAFSMFFVAWMLGARFDVAYEEFKKSFSQLTSGNYSHITSGDFLQGFGEDNAAPVAVETVVETAVDTVVATVVDTIVATQSGHGEL</sequence>
<proteinExistence type="inferred from homology"/>
<evidence type="ECO:0000256" key="14">
    <source>
        <dbReference type="ARBA" id="ARBA00023221"/>
    </source>
</evidence>
<evidence type="ECO:0000313" key="16">
    <source>
        <dbReference type="EMBL" id="KIV78215.1"/>
    </source>
</evidence>
<keyword evidence="12 15" id="KW-0472">Membrane</keyword>
<dbReference type="InterPro" id="IPR006449">
    <property type="entry name" value="Squal_synth-like"/>
</dbReference>
<evidence type="ECO:0000256" key="8">
    <source>
        <dbReference type="ARBA" id="ARBA00022955"/>
    </source>
</evidence>
<evidence type="ECO:0000256" key="7">
    <source>
        <dbReference type="ARBA" id="ARBA00022692"/>
    </source>
</evidence>
<evidence type="ECO:0000256" key="1">
    <source>
        <dbReference type="ARBA" id="ARBA00001946"/>
    </source>
</evidence>
<evidence type="ECO:0000256" key="10">
    <source>
        <dbReference type="ARBA" id="ARBA00023011"/>
    </source>
</evidence>
<evidence type="ECO:0000313" key="17">
    <source>
        <dbReference type="Proteomes" id="UP000053599"/>
    </source>
</evidence>
<keyword evidence="10" id="KW-0756">Sterol biosynthesis</keyword>
<dbReference type="OrthoDB" id="431150at2759"/>
<dbReference type="AlphaFoldDB" id="A0A0D1VQ48"/>
<dbReference type="PANTHER" id="PTHR11626:SF2">
    <property type="entry name" value="SQUALENE SYNTHASE"/>
    <property type="match status" value="1"/>
</dbReference>
<keyword evidence="5" id="KW-0444">Lipid biosynthesis</keyword>
<dbReference type="GO" id="GO:0051996">
    <property type="term" value="F:squalene synthase [NAD(P)H] activity"/>
    <property type="evidence" value="ECO:0007669"/>
    <property type="project" value="UniProtKB-EC"/>
</dbReference>
<evidence type="ECO:0000256" key="5">
    <source>
        <dbReference type="ARBA" id="ARBA00022516"/>
    </source>
</evidence>
<keyword evidence="9 15" id="KW-1133">Transmembrane helix</keyword>
<evidence type="ECO:0000256" key="9">
    <source>
        <dbReference type="ARBA" id="ARBA00022989"/>
    </source>
</evidence>
<dbReference type="EC" id="2.5.1.21" evidence="4"/>
<keyword evidence="14" id="KW-0753">Steroid metabolism</keyword>
<dbReference type="InterPro" id="IPR033904">
    <property type="entry name" value="Trans_IPPS_HH"/>
</dbReference>
<dbReference type="CDD" id="cd00683">
    <property type="entry name" value="Trans_IPPS_HH"/>
    <property type="match status" value="1"/>
</dbReference>
<keyword evidence="8" id="KW-0752">Steroid biosynthesis</keyword>
<comment type="cofactor">
    <cofactor evidence="1">
        <name>Mg(2+)</name>
        <dbReference type="ChEBI" id="CHEBI:18420"/>
    </cofactor>
</comment>
<keyword evidence="11" id="KW-0443">Lipid metabolism</keyword>
<keyword evidence="7 15" id="KW-0812">Transmembrane</keyword>
<dbReference type="SFLD" id="SFLDG01018">
    <property type="entry name" value="Squalene/Phytoene_Synthase_Lik"/>
    <property type="match status" value="1"/>
</dbReference>
<dbReference type="NCBIfam" id="TIGR01559">
    <property type="entry name" value="squal_synth"/>
    <property type="match status" value="1"/>
</dbReference>
<dbReference type="SUPFAM" id="SSF48576">
    <property type="entry name" value="Terpenoid synthases"/>
    <property type="match status" value="1"/>
</dbReference>
<accession>A0A0D1VQ48</accession>
<dbReference type="GO" id="GO:0006696">
    <property type="term" value="P:ergosterol biosynthetic process"/>
    <property type="evidence" value="ECO:0007669"/>
    <property type="project" value="TreeGrafter"/>
</dbReference>
<dbReference type="Gene3D" id="1.10.600.10">
    <property type="entry name" value="Farnesyl Diphosphate Synthase"/>
    <property type="match status" value="1"/>
</dbReference>
<reference evidence="16 17" key="1">
    <citation type="submission" date="2015-01" db="EMBL/GenBank/DDBJ databases">
        <title>The Genome Sequence of Exophiala sideris CBS121828.</title>
        <authorList>
            <consortium name="The Broad Institute Genomics Platform"/>
            <person name="Cuomo C."/>
            <person name="de Hoog S."/>
            <person name="Gorbushina A."/>
            <person name="Stielow B."/>
            <person name="Teixiera M."/>
            <person name="Abouelleil A."/>
            <person name="Chapman S.B."/>
            <person name="Priest M."/>
            <person name="Young S.K."/>
            <person name="Wortman J."/>
            <person name="Nusbaum C."/>
            <person name="Birren B."/>
        </authorList>
    </citation>
    <scope>NUCLEOTIDE SEQUENCE [LARGE SCALE GENOMIC DNA]</scope>
    <source>
        <strain evidence="16 17">CBS 121828</strain>
    </source>
</reference>